<dbReference type="Pfam" id="PF14253">
    <property type="entry name" value="AbiH"/>
    <property type="match status" value="1"/>
</dbReference>
<evidence type="ECO:0000313" key="1">
    <source>
        <dbReference type="EMBL" id="SFQ86616.1"/>
    </source>
</evidence>
<dbReference type="GeneID" id="93713205"/>
<evidence type="ECO:0000313" key="2">
    <source>
        <dbReference type="Proteomes" id="UP000182762"/>
    </source>
</evidence>
<dbReference type="EMBL" id="FOXX01000019">
    <property type="protein sequence ID" value="SFQ86616.1"/>
    <property type="molecule type" value="Genomic_DNA"/>
</dbReference>
<keyword evidence="2" id="KW-1185">Reference proteome</keyword>
<gene>
    <name evidence="1" type="ORF">SAMN02745910_04682</name>
</gene>
<dbReference type="RefSeq" id="WP_061802870.1">
    <property type="nucleotide sequence ID" value="NZ_FOXX01000019.1"/>
</dbReference>
<accession>A0A1I6C0A5</accession>
<reference evidence="1 2" key="1">
    <citation type="submission" date="2016-10" db="EMBL/GenBank/DDBJ databases">
        <authorList>
            <person name="Varghese N."/>
            <person name="Submissions S."/>
        </authorList>
    </citation>
    <scope>NUCLEOTIDE SEQUENCE [LARGE SCALE GENOMIC DNA]</scope>
    <source>
        <strain evidence="1 2">DSM 13796</strain>
    </source>
</reference>
<name>A0A1I6C0A5_9BACI</name>
<sequence length="309" mass="35821">MSNLFIIGNGFDLSHGLPTSYQNFHQYLLDKYPNSIHKGASFSIEPTTLPDGGISFDDDELVGFILELISIAEKDGDNWCDIERSLGLLDFDTYFDDMNSLFEHDDHDNALFRDAHRNEGVSSNFYFAMIEVKRLFSEWVNSIDTSMVSGKDCLYKLIDEDEDTFLTFNYTDVLERVYEAIDITYIHGSQGGEIIIGHEEPYRESLDRYTGAEHDLMNLHDALRKDTKAIIEKERDFFDSLQNIDRIYSYGFSFSKVDLPYIKEICNHIDTKKITWYLNDYDSKERICTFINAILECGFKGKFATFHVE</sequence>
<proteinExistence type="predicted"/>
<protein>
    <submittedName>
        <fullName evidence="1">Bacteriophage abortive infection AbiH</fullName>
    </submittedName>
</protein>
<organism evidence="1 2">
    <name type="scientific">Priestia endophytica DSM 13796</name>
    <dbReference type="NCBI Taxonomy" id="1121089"/>
    <lineage>
        <taxon>Bacteria</taxon>
        <taxon>Bacillati</taxon>
        <taxon>Bacillota</taxon>
        <taxon>Bacilli</taxon>
        <taxon>Bacillales</taxon>
        <taxon>Bacillaceae</taxon>
        <taxon>Priestia</taxon>
    </lineage>
</organism>
<comment type="caution">
    <text evidence="1">The sequence shown here is derived from an EMBL/GenBank/DDBJ whole genome shotgun (WGS) entry which is preliminary data.</text>
</comment>
<dbReference type="Proteomes" id="UP000182762">
    <property type="component" value="Unassembled WGS sequence"/>
</dbReference>
<dbReference type="InterPro" id="IPR025935">
    <property type="entry name" value="AbiH"/>
</dbReference>